<keyword evidence="1" id="KW-0812">Transmembrane</keyword>
<reference evidence="3" key="1">
    <citation type="submission" date="2017-08" db="EMBL/GenBank/DDBJ databases">
        <title>A dynamic microbial community with high functional redundancy inhabits the cold, oxic subseafloor aquifer.</title>
        <authorList>
            <person name="Tully B.J."/>
            <person name="Wheat C.G."/>
            <person name="Glazer B.T."/>
            <person name="Huber J.A."/>
        </authorList>
    </citation>
    <scope>NUCLEOTIDE SEQUENCE [LARGE SCALE GENOMIC DNA]</scope>
</reference>
<dbReference type="PROSITE" id="PS00409">
    <property type="entry name" value="PROKAR_NTER_METHYL"/>
    <property type="match status" value="1"/>
</dbReference>
<evidence type="ECO:0000256" key="1">
    <source>
        <dbReference type="SAM" id="Phobius"/>
    </source>
</evidence>
<dbReference type="InterPro" id="IPR032092">
    <property type="entry name" value="PilW"/>
</dbReference>
<organism evidence="2 3">
    <name type="scientific">SAR86 cluster bacterium</name>
    <dbReference type="NCBI Taxonomy" id="2030880"/>
    <lineage>
        <taxon>Bacteria</taxon>
        <taxon>Pseudomonadati</taxon>
        <taxon>Pseudomonadota</taxon>
        <taxon>Gammaproteobacteria</taxon>
        <taxon>SAR86 cluster</taxon>
    </lineage>
</organism>
<comment type="caution">
    <text evidence="2">The sequence shown here is derived from an EMBL/GenBank/DDBJ whole genome shotgun (WGS) entry which is preliminary data.</text>
</comment>
<keyword evidence="1" id="KW-0472">Membrane</keyword>
<accession>A0A2A4WWD9</accession>
<evidence type="ECO:0000313" key="3">
    <source>
        <dbReference type="Proteomes" id="UP000218767"/>
    </source>
</evidence>
<dbReference type="GO" id="GO:0043683">
    <property type="term" value="P:type IV pilus assembly"/>
    <property type="evidence" value="ECO:0007669"/>
    <property type="project" value="InterPro"/>
</dbReference>
<sequence length="394" mass="41155">MSAAAVNIMHRAASDISKGRGLSLIELLVSMVLGLTLATGVVQIYVGSSTTERDREARQRIQENGRFATNFLSQEIRMAGYLGCLSSIEGASVNNVLNGPPATFQPQFGVQGWEATGTNPGVINNGANDVAVVGTNTAEWTNGEGGHVIPTFNAVPNSDIIRIWNAAGSAGLVTSITEGASASIQAESAAGIAANDFLILSDCEQADFVQACAVVADAAPATTSTITLSSACNPGNDSPAIISSVTSVADPAEVVRLEGTIFYVGKRNDTATNSSSLFRRQLSATGTAGVAEELIEGVESMQILYGVNVDIDVRNTVDSYLPANLVTEFSKVISVRISLLMQSVEDGSVPAPQIYTFDGVLYDGQSGNGALPVDTRVRRVFTNTISLRNRALGT</sequence>
<evidence type="ECO:0000313" key="2">
    <source>
        <dbReference type="EMBL" id="PCI74653.1"/>
    </source>
</evidence>
<dbReference type="InterPro" id="IPR012902">
    <property type="entry name" value="N_methyl_site"/>
</dbReference>
<name>A0A2A4WWD9_9GAMM</name>
<dbReference type="Pfam" id="PF16074">
    <property type="entry name" value="PilW"/>
    <property type="match status" value="1"/>
</dbReference>
<dbReference type="AlphaFoldDB" id="A0A2A4WWD9"/>
<protein>
    <submittedName>
        <fullName evidence="2">Pilus assembly protein PilW</fullName>
    </submittedName>
</protein>
<feature type="transmembrane region" description="Helical" evidence="1">
    <location>
        <begin position="21"/>
        <end position="46"/>
    </location>
</feature>
<gene>
    <name evidence="2" type="ORF">COB20_14920</name>
</gene>
<keyword evidence="1" id="KW-1133">Transmembrane helix</keyword>
<dbReference type="EMBL" id="NVUL01000099">
    <property type="protein sequence ID" value="PCI74653.1"/>
    <property type="molecule type" value="Genomic_DNA"/>
</dbReference>
<dbReference type="Proteomes" id="UP000218767">
    <property type="component" value="Unassembled WGS sequence"/>
</dbReference>
<proteinExistence type="predicted"/>